<dbReference type="Pfam" id="PF13473">
    <property type="entry name" value="Cupredoxin_1"/>
    <property type="match status" value="1"/>
</dbReference>
<dbReference type="SUPFAM" id="SSF49503">
    <property type="entry name" value="Cupredoxins"/>
    <property type="match status" value="1"/>
</dbReference>
<protein>
    <submittedName>
        <fullName evidence="4">Cytochrome C oxidase subunit II</fullName>
    </submittedName>
</protein>
<dbReference type="InterPro" id="IPR008972">
    <property type="entry name" value="Cupredoxin"/>
</dbReference>
<feature type="region of interest" description="Disordered" evidence="1">
    <location>
        <begin position="29"/>
        <end position="56"/>
    </location>
</feature>
<reference evidence="4 5" key="1">
    <citation type="submission" date="2019-07" db="EMBL/GenBank/DDBJ databases">
        <authorList>
            <person name="Kim J.K."/>
            <person name="Cheong H.-M."/>
            <person name="Choi Y."/>
            <person name="Hwang K.J."/>
            <person name="Lee S."/>
            <person name="Choi C."/>
        </authorList>
    </citation>
    <scope>NUCLEOTIDE SEQUENCE [LARGE SCALE GENOMIC DNA]</scope>
    <source>
        <strain evidence="4 5">KS 22</strain>
    </source>
</reference>
<dbReference type="Gene3D" id="2.60.40.420">
    <property type="entry name" value="Cupredoxins - blue copper proteins"/>
    <property type="match status" value="1"/>
</dbReference>
<keyword evidence="2" id="KW-0732">Signal</keyword>
<evidence type="ECO:0000256" key="2">
    <source>
        <dbReference type="SAM" id="SignalP"/>
    </source>
</evidence>
<dbReference type="InterPro" id="IPR028096">
    <property type="entry name" value="EfeO_Cupredoxin"/>
</dbReference>
<feature type="compositionally biased region" description="Low complexity" evidence="1">
    <location>
        <begin position="29"/>
        <end position="50"/>
    </location>
</feature>
<name>A0A7G5C2I2_9BACL</name>
<dbReference type="RefSeq" id="WP_182299652.1">
    <property type="nucleotide sequence ID" value="NZ_CP041969.1"/>
</dbReference>
<dbReference type="Proteomes" id="UP000515679">
    <property type="component" value="Chromosome"/>
</dbReference>
<feature type="signal peptide" evidence="2">
    <location>
        <begin position="1"/>
        <end position="21"/>
    </location>
</feature>
<evidence type="ECO:0000259" key="3">
    <source>
        <dbReference type="Pfam" id="PF13473"/>
    </source>
</evidence>
<evidence type="ECO:0000313" key="5">
    <source>
        <dbReference type="Proteomes" id="UP000515679"/>
    </source>
</evidence>
<organism evidence="4 5">
    <name type="scientific">Cohnella cholangitidis</name>
    <dbReference type="NCBI Taxonomy" id="2598458"/>
    <lineage>
        <taxon>Bacteria</taxon>
        <taxon>Bacillati</taxon>
        <taxon>Bacillota</taxon>
        <taxon>Bacilli</taxon>
        <taxon>Bacillales</taxon>
        <taxon>Paenibacillaceae</taxon>
        <taxon>Cohnella</taxon>
    </lineage>
</organism>
<gene>
    <name evidence="4" type="ORF">FPL14_21225</name>
</gene>
<sequence>MKKSGSLFAIFALATALTLSACANKNNANNNVSPSPSPSPTATTTATAPAAGGGGVQEVTIDASNWKFQPEDIKAKVGDTLKISLKNSQGVHGIESDDELGIKLKNGETQEVKLTKAGAYEFHCSVQCGQGHNDMTGTIVVE</sequence>
<evidence type="ECO:0000256" key="1">
    <source>
        <dbReference type="SAM" id="MobiDB-lite"/>
    </source>
</evidence>
<dbReference type="PROSITE" id="PS51257">
    <property type="entry name" value="PROKAR_LIPOPROTEIN"/>
    <property type="match status" value="1"/>
</dbReference>
<feature type="domain" description="EfeO-type cupredoxin-like" evidence="3">
    <location>
        <begin position="54"/>
        <end position="141"/>
    </location>
</feature>
<proteinExistence type="predicted"/>
<accession>A0A7G5C2I2</accession>
<evidence type="ECO:0000313" key="4">
    <source>
        <dbReference type="EMBL" id="QMV43416.1"/>
    </source>
</evidence>
<dbReference type="EMBL" id="CP041969">
    <property type="protein sequence ID" value="QMV43416.1"/>
    <property type="molecule type" value="Genomic_DNA"/>
</dbReference>
<keyword evidence="5" id="KW-1185">Reference proteome</keyword>
<feature type="chain" id="PRO_5039181050" evidence="2">
    <location>
        <begin position="22"/>
        <end position="142"/>
    </location>
</feature>
<dbReference type="KEGG" id="cchl:FPL14_21225"/>
<dbReference type="AlphaFoldDB" id="A0A7G5C2I2"/>